<dbReference type="PATRIC" id="fig|84022.5.peg.2759"/>
<dbReference type="InterPro" id="IPR038071">
    <property type="entry name" value="UROD/MetE-like_sf"/>
</dbReference>
<dbReference type="Proteomes" id="UP000035704">
    <property type="component" value="Chromosome"/>
</dbReference>
<dbReference type="SUPFAM" id="SSF51726">
    <property type="entry name" value="UROD/MetE-like"/>
    <property type="match status" value="1"/>
</dbReference>
<gene>
    <name evidence="1" type="ORF">CACET_c13010</name>
</gene>
<evidence type="ECO:0000313" key="2">
    <source>
        <dbReference type="Proteomes" id="UP000035704"/>
    </source>
</evidence>
<dbReference type="Pfam" id="PF01208">
    <property type="entry name" value="URO-D"/>
    <property type="match status" value="1"/>
</dbReference>
<dbReference type="AlphaFoldDB" id="A0A0D8IBP0"/>
<keyword evidence="2" id="KW-1185">Reference proteome</keyword>
<name>A0A0D8IBP0_9CLOT</name>
<sequence length="385" mass="44200">MENTVVLSQERTQLFKDLYRGKIPKKVPIGVKFYPEFCMQYANMDLIEVQWNTEKLEEAFDKVCKDFVSDVAPISANRFISFYELLGAKTFVMGSGGFIQHPELHGLEPEEYDEFIQAPYDCIVERVLPRLYTKLDADPNTKALTLAKGMKAFYDEFANFGAIKAKMIQKYGYAVLPPASTTFCEAPYDFIADIIRGFKGISNDVRRYPQKVLEACEAVTPLMIKKGTPPVPSMDGETVIPLHMAPYMRQKDFEKFYWPTFKRTVEALAAKGQGVYLFVEHDWMRYLDYLYELPENTRMRFEYGDPKLVKEKLGKKHIISGFYPLSLLKSGTKEECIDKAKELLDILAPGGKYYFDLDKVAITVDSVNVENLKAVLEYVDEKGKY</sequence>
<accession>A0A0D8IBP0</accession>
<reference evidence="1 2" key="1">
    <citation type="submission" date="2014-10" db="EMBL/GenBank/DDBJ databases">
        <title>Genome sequence of Clostridium aceticum DSM 1496.</title>
        <authorList>
            <person name="Poehlein A."/>
            <person name="Schiel-Bengelsdorf B."/>
            <person name="Gottschalk G."/>
            <person name="Duerre P."/>
            <person name="Daniel R."/>
        </authorList>
    </citation>
    <scope>NUCLEOTIDE SEQUENCE [LARGE SCALE GENOMIC DNA]</scope>
    <source>
        <strain evidence="1 2">DSM 1496</strain>
    </source>
</reference>
<organism evidence="1 2">
    <name type="scientific">Clostridium aceticum</name>
    <dbReference type="NCBI Taxonomy" id="84022"/>
    <lineage>
        <taxon>Bacteria</taxon>
        <taxon>Bacillati</taxon>
        <taxon>Bacillota</taxon>
        <taxon>Clostridia</taxon>
        <taxon>Eubacteriales</taxon>
        <taxon>Clostridiaceae</taxon>
        <taxon>Clostridium</taxon>
    </lineage>
</organism>
<dbReference type="RefSeq" id="WP_044823559.1">
    <property type="nucleotide sequence ID" value="NZ_CP009687.1"/>
</dbReference>
<dbReference type="GO" id="GO:0004853">
    <property type="term" value="F:uroporphyrinogen decarboxylase activity"/>
    <property type="evidence" value="ECO:0007669"/>
    <property type="project" value="InterPro"/>
</dbReference>
<proteinExistence type="predicted"/>
<dbReference type="GO" id="GO:0006779">
    <property type="term" value="P:porphyrin-containing compound biosynthetic process"/>
    <property type="evidence" value="ECO:0007669"/>
    <property type="project" value="InterPro"/>
</dbReference>
<dbReference type="STRING" id="84022.CACET_c13010"/>
<protein>
    <submittedName>
        <fullName evidence="1">Uroporphyrinogen-III decarboxylase</fullName>
    </submittedName>
</protein>
<dbReference type="Gene3D" id="3.20.20.210">
    <property type="match status" value="1"/>
</dbReference>
<dbReference type="KEGG" id="cace:CACET_c13010"/>
<evidence type="ECO:0000313" key="1">
    <source>
        <dbReference type="EMBL" id="AKL94766.1"/>
    </source>
</evidence>
<dbReference type="EMBL" id="CP009687">
    <property type="protein sequence ID" value="AKL94766.1"/>
    <property type="molecule type" value="Genomic_DNA"/>
</dbReference>
<dbReference type="CDD" id="cd03308">
    <property type="entry name" value="CmuA_CmuC_like"/>
    <property type="match status" value="1"/>
</dbReference>
<dbReference type="OrthoDB" id="9813603at2"/>
<dbReference type="InterPro" id="IPR000257">
    <property type="entry name" value="Uroporphyrinogen_deCOase"/>
</dbReference>